<feature type="chain" id="PRO_5046922695" description="Lipoprotein" evidence="1">
    <location>
        <begin position="23"/>
        <end position="173"/>
    </location>
</feature>
<dbReference type="PROSITE" id="PS51257">
    <property type="entry name" value="PROKAR_LIPOPROTEIN"/>
    <property type="match status" value="1"/>
</dbReference>
<evidence type="ECO:0000313" key="3">
    <source>
        <dbReference type="Proteomes" id="UP001321542"/>
    </source>
</evidence>
<gene>
    <name evidence="2" type="ORF">SGFS_051130</name>
</gene>
<keyword evidence="1" id="KW-0732">Signal</keyword>
<reference evidence="2 3" key="2">
    <citation type="journal article" date="2023" name="ChemBioChem">
        <title>Acyltransferase Domain Exchange between Two Independent Type I Polyketide Synthases in the Same Producer Strain of Macrolide Antibiotics.</title>
        <authorList>
            <person name="Kudo F."/>
            <person name="Kishikawa K."/>
            <person name="Tsuboi K."/>
            <person name="Kido T."/>
            <person name="Usui T."/>
            <person name="Hashimoto J."/>
            <person name="Shin-Ya K."/>
            <person name="Miyanaga A."/>
            <person name="Eguchi T."/>
        </authorList>
    </citation>
    <scope>NUCLEOTIDE SEQUENCE [LARGE SCALE GENOMIC DNA]</scope>
    <source>
        <strain evidence="2 3">A-8890</strain>
    </source>
</reference>
<protein>
    <recommendedName>
        <fullName evidence="4">Lipoprotein</fullName>
    </recommendedName>
</protein>
<dbReference type="Proteomes" id="UP001321542">
    <property type="component" value="Chromosome"/>
</dbReference>
<feature type="signal peptide" evidence="1">
    <location>
        <begin position="1"/>
        <end position="22"/>
    </location>
</feature>
<organism evidence="2 3">
    <name type="scientific">Streptomyces graminofaciens</name>
    <dbReference type="NCBI Taxonomy" id="68212"/>
    <lineage>
        <taxon>Bacteria</taxon>
        <taxon>Bacillati</taxon>
        <taxon>Actinomycetota</taxon>
        <taxon>Actinomycetes</taxon>
        <taxon>Kitasatosporales</taxon>
        <taxon>Streptomycetaceae</taxon>
        <taxon>Streptomyces</taxon>
    </lineage>
</organism>
<dbReference type="EMBL" id="AP018448">
    <property type="protein sequence ID" value="BBC33819.1"/>
    <property type="molecule type" value="Genomic_DNA"/>
</dbReference>
<keyword evidence="3" id="KW-1185">Reference proteome</keyword>
<evidence type="ECO:0000256" key="1">
    <source>
        <dbReference type="SAM" id="SignalP"/>
    </source>
</evidence>
<sequence length="173" mass="19005">MPMFRRVPLALTLVLLLGGCMSGQSDKEANAPLPRMTKEKAEAWAKHWTESMARTAKAEIAPGTATANFTNCLGKKNESADDGRFTLSYNARVKLPKKQHAEAIRAIRDALKKQGFEIVGYRSDSKQKPANLVDAKHPTDHQFVSAGDVTDELLTLVVSTPCLLPPDAKQQEF</sequence>
<reference evidence="2 3" key="1">
    <citation type="journal article" date="2010" name="ChemBioChem">
        <title>Cloning and characterization of the biosynthetic gene cluster of 16-membered macrolide antibiotic FD-891: involvement of a dual functional cytochrome P450 monooxygenase catalyzing epoxidation and hydroxylation.</title>
        <authorList>
            <person name="Kudo F."/>
            <person name="Motegi A."/>
            <person name="Mizoue K."/>
            <person name="Eguchi T."/>
        </authorList>
    </citation>
    <scope>NUCLEOTIDE SEQUENCE [LARGE SCALE GENOMIC DNA]</scope>
    <source>
        <strain evidence="2 3">A-8890</strain>
    </source>
</reference>
<name>A0ABM7FBJ6_9ACTN</name>
<evidence type="ECO:0000313" key="2">
    <source>
        <dbReference type="EMBL" id="BBC33819.1"/>
    </source>
</evidence>
<evidence type="ECO:0008006" key="4">
    <source>
        <dbReference type="Google" id="ProtNLM"/>
    </source>
</evidence>
<proteinExistence type="predicted"/>
<accession>A0ABM7FBJ6</accession>